<dbReference type="InterPro" id="IPR000515">
    <property type="entry name" value="MetI-like"/>
</dbReference>
<proteinExistence type="inferred from homology"/>
<gene>
    <name evidence="9" type="ORF">GCM10011346_41880</name>
</gene>
<protein>
    <submittedName>
        <fullName evidence="9">ABC transporter permease</fullName>
    </submittedName>
</protein>
<feature type="transmembrane region" description="Helical" evidence="7">
    <location>
        <begin position="170"/>
        <end position="195"/>
    </location>
</feature>
<comment type="subcellular location">
    <subcellularLocation>
        <location evidence="7">Cell membrane</location>
        <topology evidence="7">Multi-pass membrane protein</topology>
    </subcellularLocation>
    <subcellularLocation>
        <location evidence="1">Membrane</location>
        <topology evidence="1">Multi-pass membrane protein</topology>
    </subcellularLocation>
</comment>
<dbReference type="PANTHER" id="PTHR47737">
    <property type="entry name" value="GLYCINE BETAINE/PROLINE BETAINE TRANSPORT SYSTEM PERMEASE PROTEIN PROW"/>
    <property type="match status" value="1"/>
</dbReference>
<evidence type="ECO:0000256" key="4">
    <source>
        <dbReference type="ARBA" id="ARBA00022692"/>
    </source>
</evidence>
<evidence type="ECO:0000313" key="9">
    <source>
        <dbReference type="EMBL" id="GGP15153.1"/>
    </source>
</evidence>
<keyword evidence="2 7" id="KW-0813">Transport</keyword>
<dbReference type="PROSITE" id="PS50928">
    <property type="entry name" value="ABC_TM1"/>
    <property type="match status" value="1"/>
</dbReference>
<comment type="caution">
    <text evidence="9">The sequence shown here is derived from an EMBL/GenBank/DDBJ whole genome shotgun (WGS) entry which is preliminary data.</text>
</comment>
<dbReference type="CDD" id="cd06261">
    <property type="entry name" value="TM_PBP2"/>
    <property type="match status" value="1"/>
</dbReference>
<accession>A0ABQ2P0F7</accession>
<feature type="transmembrane region" description="Helical" evidence="7">
    <location>
        <begin position="78"/>
        <end position="98"/>
    </location>
</feature>
<sequence length="316" mass="35044">MPPGWLLFVYHLIKHIKEGEVNTAFSAVIMLMISFPDITFEAGKYVDDLVSFLADNLEALFDFIFFVTSRSISGLTDFLMIIPWWLFIIIIFLLGWYFKSFFSGILYGIFIFLIGTFGLWEEMMITISIILTAVIICLIIGIPLGVAMAFNKWVSMILRPILDAMQTMPSFVYLIPAIFFFGLGNVSAIFATLIYSLPPVIRLTDLAIRGVDKEVVESAHSFGSSRWQTLTKVQLPQALPTIMAGVNQTTMMALAMVVIASMVGASGLGEQVLVSINRIDIALGFEAGISIVFLAIIIDRITNGIAEKVQRRGGNQ</sequence>
<evidence type="ECO:0000313" key="10">
    <source>
        <dbReference type="Proteomes" id="UP000641206"/>
    </source>
</evidence>
<keyword evidence="4 7" id="KW-0812">Transmembrane</keyword>
<feature type="transmembrane region" description="Helical" evidence="7">
    <location>
        <begin position="127"/>
        <end position="150"/>
    </location>
</feature>
<dbReference type="InterPro" id="IPR035906">
    <property type="entry name" value="MetI-like_sf"/>
</dbReference>
<feature type="domain" description="ABC transmembrane type-1" evidence="8">
    <location>
        <begin position="123"/>
        <end position="302"/>
    </location>
</feature>
<evidence type="ECO:0000256" key="1">
    <source>
        <dbReference type="ARBA" id="ARBA00004141"/>
    </source>
</evidence>
<dbReference type="SUPFAM" id="SSF161098">
    <property type="entry name" value="MetI-like"/>
    <property type="match status" value="1"/>
</dbReference>
<evidence type="ECO:0000256" key="6">
    <source>
        <dbReference type="ARBA" id="ARBA00023136"/>
    </source>
</evidence>
<evidence type="ECO:0000256" key="2">
    <source>
        <dbReference type="ARBA" id="ARBA00022448"/>
    </source>
</evidence>
<dbReference type="Pfam" id="PF00528">
    <property type="entry name" value="BPD_transp_1"/>
    <property type="match status" value="1"/>
</dbReference>
<evidence type="ECO:0000259" key="8">
    <source>
        <dbReference type="PROSITE" id="PS50928"/>
    </source>
</evidence>
<evidence type="ECO:0000256" key="5">
    <source>
        <dbReference type="ARBA" id="ARBA00022989"/>
    </source>
</evidence>
<feature type="transmembrane region" description="Helical" evidence="7">
    <location>
        <begin position="251"/>
        <end position="269"/>
    </location>
</feature>
<keyword evidence="3" id="KW-1003">Cell membrane</keyword>
<keyword evidence="5 7" id="KW-1133">Transmembrane helix</keyword>
<keyword evidence="10" id="KW-1185">Reference proteome</keyword>
<evidence type="ECO:0000256" key="7">
    <source>
        <dbReference type="RuleBase" id="RU363032"/>
    </source>
</evidence>
<organism evidence="9 10">
    <name type="scientific">Oceanobacillus neutriphilus</name>
    <dbReference type="NCBI Taxonomy" id="531815"/>
    <lineage>
        <taxon>Bacteria</taxon>
        <taxon>Bacillati</taxon>
        <taxon>Bacillota</taxon>
        <taxon>Bacilli</taxon>
        <taxon>Bacillales</taxon>
        <taxon>Bacillaceae</taxon>
        <taxon>Oceanobacillus</taxon>
    </lineage>
</organism>
<dbReference type="PANTHER" id="PTHR47737:SF1">
    <property type="entry name" value="GLYCINE BETAINE_PROLINE BETAINE TRANSPORT SYSTEM PERMEASE PROTEIN PROW"/>
    <property type="match status" value="1"/>
</dbReference>
<feature type="transmembrane region" description="Helical" evidence="7">
    <location>
        <begin position="281"/>
        <end position="302"/>
    </location>
</feature>
<dbReference type="Gene3D" id="1.10.3720.10">
    <property type="entry name" value="MetI-like"/>
    <property type="match status" value="1"/>
</dbReference>
<name>A0ABQ2P0F7_9BACI</name>
<dbReference type="EMBL" id="BMLW01000014">
    <property type="protein sequence ID" value="GGP15153.1"/>
    <property type="molecule type" value="Genomic_DNA"/>
</dbReference>
<reference evidence="10" key="1">
    <citation type="journal article" date="2019" name="Int. J. Syst. Evol. Microbiol.">
        <title>The Global Catalogue of Microorganisms (GCM) 10K type strain sequencing project: providing services to taxonomists for standard genome sequencing and annotation.</title>
        <authorList>
            <consortium name="The Broad Institute Genomics Platform"/>
            <consortium name="The Broad Institute Genome Sequencing Center for Infectious Disease"/>
            <person name="Wu L."/>
            <person name="Ma J."/>
        </authorList>
    </citation>
    <scope>NUCLEOTIDE SEQUENCE [LARGE SCALE GENOMIC DNA]</scope>
    <source>
        <strain evidence="10">CGMCC 1.7693</strain>
    </source>
</reference>
<keyword evidence="6 7" id="KW-0472">Membrane</keyword>
<dbReference type="Proteomes" id="UP000641206">
    <property type="component" value="Unassembled WGS sequence"/>
</dbReference>
<feature type="transmembrane region" description="Helical" evidence="7">
    <location>
        <begin position="104"/>
        <end position="120"/>
    </location>
</feature>
<evidence type="ECO:0000256" key="3">
    <source>
        <dbReference type="ARBA" id="ARBA00022475"/>
    </source>
</evidence>
<comment type="similarity">
    <text evidence="7">Belongs to the binding-protein-dependent transport system permease family.</text>
</comment>